<dbReference type="AlphaFoldDB" id="A0A0D8X9L9"/>
<dbReference type="EMBL" id="KN717372">
    <property type="protein sequence ID" value="KJH40324.1"/>
    <property type="molecule type" value="Genomic_DNA"/>
</dbReference>
<gene>
    <name evidence="1" type="ORF">DICVIV_13736</name>
</gene>
<dbReference type="Proteomes" id="UP000053766">
    <property type="component" value="Unassembled WGS sequence"/>
</dbReference>
<dbReference type="OrthoDB" id="8195456at2759"/>
<evidence type="ECO:0000313" key="1">
    <source>
        <dbReference type="EMBL" id="KJH40324.1"/>
    </source>
</evidence>
<name>A0A0D8X9L9_DICVI</name>
<protein>
    <submittedName>
        <fullName evidence="1">Uncharacterized protein</fullName>
    </submittedName>
</protein>
<organism evidence="1 2">
    <name type="scientific">Dictyocaulus viviparus</name>
    <name type="common">Bovine lungworm</name>
    <dbReference type="NCBI Taxonomy" id="29172"/>
    <lineage>
        <taxon>Eukaryota</taxon>
        <taxon>Metazoa</taxon>
        <taxon>Ecdysozoa</taxon>
        <taxon>Nematoda</taxon>
        <taxon>Chromadorea</taxon>
        <taxon>Rhabditida</taxon>
        <taxon>Rhabditina</taxon>
        <taxon>Rhabditomorpha</taxon>
        <taxon>Strongyloidea</taxon>
        <taxon>Metastrongylidae</taxon>
        <taxon>Dictyocaulus</taxon>
    </lineage>
</organism>
<keyword evidence="2" id="KW-1185">Reference proteome</keyword>
<accession>A0A0D8X9L9</accession>
<evidence type="ECO:0000313" key="2">
    <source>
        <dbReference type="Proteomes" id="UP000053766"/>
    </source>
</evidence>
<reference evidence="2" key="2">
    <citation type="journal article" date="2016" name="Sci. Rep.">
        <title>Dictyocaulus viviparus genome, variome and transcriptome elucidate lungworm biology and support future intervention.</title>
        <authorList>
            <person name="McNulty S.N."/>
            <person name="Strube C."/>
            <person name="Rosa B.A."/>
            <person name="Martin J.C."/>
            <person name="Tyagi R."/>
            <person name="Choi Y.J."/>
            <person name="Wang Q."/>
            <person name="Hallsworth Pepin K."/>
            <person name="Zhang X."/>
            <person name="Ozersky P."/>
            <person name="Wilson R.K."/>
            <person name="Sternberg P.W."/>
            <person name="Gasser R.B."/>
            <person name="Mitreva M."/>
        </authorList>
    </citation>
    <scope>NUCLEOTIDE SEQUENCE [LARGE SCALE GENOMIC DNA]</scope>
    <source>
        <strain evidence="2">HannoverDv2000</strain>
    </source>
</reference>
<proteinExistence type="predicted"/>
<sequence>MCGDGKHKKSNFDTEIPHARKRSTLLPAFIVIFYLLTGLSRKLNHVLYTLRNTLLHIDSFSINISINARNESVRTVLKKHSEFLERYMGQKVAAVAPRPVNFDSS</sequence>
<reference evidence="1 2" key="1">
    <citation type="submission" date="2013-11" db="EMBL/GenBank/DDBJ databases">
        <title>Draft genome of the bovine lungworm Dictyocaulus viviparus.</title>
        <authorList>
            <person name="Mitreva M."/>
        </authorList>
    </citation>
    <scope>NUCLEOTIDE SEQUENCE [LARGE SCALE GENOMIC DNA]</scope>
    <source>
        <strain evidence="1 2">HannoverDv2000</strain>
    </source>
</reference>